<dbReference type="GO" id="GO:0008654">
    <property type="term" value="P:phospholipid biosynthetic process"/>
    <property type="evidence" value="ECO:0007669"/>
    <property type="project" value="InterPro"/>
</dbReference>
<evidence type="ECO:0000313" key="4">
    <source>
        <dbReference type="EMBL" id="MDR7279611.1"/>
    </source>
</evidence>
<keyword evidence="1 2" id="KW-0808">Transferase</keyword>
<evidence type="ECO:0000256" key="3">
    <source>
        <dbReference type="SAM" id="Phobius"/>
    </source>
</evidence>
<feature type="transmembrane region" description="Helical" evidence="3">
    <location>
        <begin position="250"/>
        <end position="273"/>
    </location>
</feature>
<dbReference type="GO" id="GO:0016780">
    <property type="term" value="F:phosphotransferase activity, for other substituted phosphate groups"/>
    <property type="evidence" value="ECO:0007669"/>
    <property type="project" value="InterPro"/>
</dbReference>
<evidence type="ECO:0000256" key="2">
    <source>
        <dbReference type="RuleBase" id="RU003750"/>
    </source>
</evidence>
<dbReference type="InterPro" id="IPR000462">
    <property type="entry name" value="CDP-OH_P_trans"/>
</dbReference>
<gene>
    <name evidence="4" type="ORF">J2S41_006389</name>
</gene>
<dbReference type="Pfam" id="PF01066">
    <property type="entry name" value="CDP-OH_P_transf"/>
    <property type="match status" value="1"/>
</dbReference>
<keyword evidence="3" id="KW-0472">Membrane</keyword>
<dbReference type="InterPro" id="IPR043130">
    <property type="entry name" value="CDP-OH_PTrfase_TM_dom"/>
</dbReference>
<dbReference type="InterPro" id="IPR048254">
    <property type="entry name" value="CDP_ALCOHOL_P_TRANSF_CS"/>
</dbReference>
<comment type="caution">
    <text evidence="4">The sequence shown here is derived from an EMBL/GenBank/DDBJ whole genome shotgun (WGS) entry which is preliminary data.</text>
</comment>
<dbReference type="Proteomes" id="UP001183643">
    <property type="component" value="Unassembled WGS sequence"/>
</dbReference>
<evidence type="ECO:0000256" key="1">
    <source>
        <dbReference type="ARBA" id="ARBA00022679"/>
    </source>
</evidence>
<keyword evidence="5" id="KW-1185">Reference proteome</keyword>
<organism evidence="4 5">
    <name type="scientific">Catenuloplanes atrovinosus</name>
    <dbReference type="NCBI Taxonomy" id="137266"/>
    <lineage>
        <taxon>Bacteria</taxon>
        <taxon>Bacillati</taxon>
        <taxon>Actinomycetota</taxon>
        <taxon>Actinomycetes</taxon>
        <taxon>Micromonosporales</taxon>
        <taxon>Micromonosporaceae</taxon>
        <taxon>Catenuloplanes</taxon>
    </lineage>
</organism>
<name>A0AAE4CCG8_9ACTN</name>
<feature type="transmembrane region" description="Helical" evidence="3">
    <location>
        <begin position="134"/>
        <end position="150"/>
    </location>
</feature>
<comment type="similarity">
    <text evidence="2">Belongs to the CDP-alcohol phosphatidyltransferase class-I family.</text>
</comment>
<reference evidence="4" key="1">
    <citation type="submission" date="2023-07" db="EMBL/GenBank/DDBJ databases">
        <title>Sequencing the genomes of 1000 actinobacteria strains.</title>
        <authorList>
            <person name="Klenk H.-P."/>
        </authorList>
    </citation>
    <scope>NUCLEOTIDE SEQUENCE</scope>
    <source>
        <strain evidence="4">DSM 44707</strain>
    </source>
</reference>
<protein>
    <submittedName>
        <fullName evidence="4">Phosphatidylglycerophosphate synthase</fullName>
    </submittedName>
</protein>
<dbReference type="GO" id="GO:0016020">
    <property type="term" value="C:membrane"/>
    <property type="evidence" value="ECO:0007669"/>
    <property type="project" value="InterPro"/>
</dbReference>
<keyword evidence="3" id="KW-0812">Transmembrane</keyword>
<dbReference type="PROSITE" id="PS00379">
    <property type="entry name" value="CDP_ALCOHOL_P_TRANSF"/>
    <property type="match status" value="1"/>
</dbReference>
<feature type="transmembrane region" description="Helical" evidence="3">
    <location>
        <begin position="50"/>
        <end position="71"/>
    </location>
</feature>
<dbReference type="AlphaFoldDB" id="A0AAE4CCG8"/>
<keyword evidence="3" id="KW-1133">Transmembrane helix</keyword>
<proteinExistence type="inferred from homology"/>
<evidence type="ECO:0000313" key="5">
    <source>
        <dbReference type="Proteomes" id="UP001183643"/>
    </source>
</evidence>
<dbReference type="Gene3D" id="1.20.120.1760">
    <property type="match status" value="1"/>
</dbReference>
<accession>A0AAE4CCG8</accession>
<dbReference type="EMBL" id="JAVDYB010000001">
    <property type="protein sequence ID" value="MDR7279611.1"/>
    <property type="molecule type" value="Genomic_DNA"/>
</dbReference>
<feature type="transmembrane region" description="Helical" evidence="3">
    <location>
        <begin position="226"/>
        <end position="244"/>
    </location>
</feature>
<sequence length="293" mass="32505">MVSTFSAERVRATLKDRDAWWTVLLVDPVATPIVRRVAGYRWVTPNRITLVAFLLGLVAAAAFWQATWGWLAVGALLFHLSFVLDCMDGKVARLRGDGSAFGAWLDFIGDRIKDLTCTAGLFGGQWAVTGDDRWLGLGALVLFVNMFRYLNGAQMNKVRDDMRERMERARRAAGLDGGLRWVEEAMDVLPAGTASAGASVADINDDFRARYGRFVGLRNALRRYRIRPHLVSGIEFQMFVFIVGPLTGRVALVTLVTGALLLVFEAGLIYKLWLSTRSFERQLAALRESVTAG</sequence>